<comment type="caution">
    <text evidence="2">The sequence shown here is derived from an EMBL/GenBank/DDBJ whole genome shotgun (WGS) entry which is preliminary data.</text>
</comment>
<proteinExistence type="predicted"/>
<feature type="transmembrane region" description="Helical" evidence="1">
    <location>
        <begin position="12"/>
        <end position="30"/>
    </location>
</feature>
<evidence type="ECO:0000256" key="1">
    <source>
        <dbReference type="SAM" id="Phobius"/>
    </source>
</evidence>
<keyword evidence="3" id="KW-1185">Reference proteome</keyword>
<accession>A0A8J8FDC7</accession>
<evidence type="ECO:0000313" key="3">
    <source>
        <dbReference type="Proteomes" id="UP000598971"/>
    </source>
</evidence>
<dbReference type="Proteomes" id="UP000598971">
    <property type="component" value="Unassembled WGS sequence"/>
</dbReference>
<evidence type="ECO:0000313" key="2">
    <source>
        <dbReference type="EMBL" id="NNV55675.1"/>
    </source>
</evidence>
<keyword evidence="1" id="KW-0812">Transmembrane</keyword>
<keyword evidence="1" id="KW-0472">Membrane</keyword>
<name>A0A8J8FDC7_9BACT</name>
<keyword evidence="1" id="KW-1133">Transmembrane helix</keyword>
<sequence>MGKRIFIKSAKDYTAALLATLGSGFFFHGICRKMQVECSLAETLFMRLAVCWPLIQTYKSATQVK</sequence>
<dbReference type="EMBL" id="WHPF01000006">
    <property type="protein sequence ID" value="NNV55675.1"/>
    <property type="molecule type" value="Genomic_DNA"/>
</dbReference>
<organism evidence="2 3">
    <name type="scientific">Limnovirga soli</name>
    <dbReference type="NCBI Taxonomy" id="2656915"/>
    <lineage>
        <taxon>Bacteria</taxon>
        <taxon>Pseudomonadati</taxon>
        <taxon>Bacteroidota</taxon>
        <taxon>Chitinophagia</taxon>
        <taxon>Chitinophagales</taxon>
        <taxon>Chitinophagaceae</taxon>
        <taxon>Limnovirga</taxon>
    </lineage>
</organism>
<protein>
    <submittedName>
        <fullName evidence="2">Uncharacterized protein</fullName>
    </submittedName>
</protein>
<gene>
    <name evidence="2" type="ORF">GD597_09405</name>
</gene>
<dbReference type="AlphaFoldDB" id="A0A8J8FDC7"/>
<dbReference type="RefSeq" id="WP_171607608.1">
    <property type="nucleotide sequence ID" value="NZ_WHPF01000006.1"/>
</dbReference>
<reference evidence="2" key="1">
    <citation type="submission" date="2019-10" db="EMBL/GenBank/DDBJ databases">
        <title>Draft genome sequence of Panacibacter sp. KCS-6.</title>
        <authorList>
            <person name="Yim K.J."/>
        </authorList>
    </citation>
    <scope>NUCLEOTIDE SEQUENCE</scope>
    <source>
        <strain evidence="2">KCS-6</strain>
    </source>
</reference>